<feature type="compositionally biased region" description="Polar residues" evidence="5">
    <location>
        <begin position="214"/>
        <end position="238"/>
    </location>
</feature>
<protein>
    <recommendedName>
        <fullName evidence="10">Pleckstrin homology domain-containing family M member 2</fullName>
    </recommendedName>
</protein>
<sequence length="1117" mass="124746">MSALNDRMRLKDKILANVSKAVKAIQALQVRSGEVLVLRNHDRECHKLSEHLDHAFLHGLRHVTNGYWKIVAEFTLKETVSEAKRLRQVTTDLGRSRAWLFMALNDCLLESYIRCFQQNEKLVKKYYVRDALVLDQQRLNILLTLTAGLENAVFQLELDMPYLDLSTSPPRTGRSSDPADEDRISLCSMDSVVSVRPHLLSSQSDCNSGKIGTDSDSVASNDTSLLSPRTPQYSPSLDSGCQSDLIFSQHSGTPTEYEGDFEQEARFRRLEASVNLEDGLLDDSSMLEVIRLPKKSRQRIKKKKLNKIVTNDVSRESLVSNFPPKSERNSEIEHSTKINRQSGNKKSNSVSHNYLNENGNSVKSRKARSDSSGTTIEGSDSREDKVISHVENTSHSEVISENSCQRDSGIFTEQFKFDEQTVIGNAVNKPHQEMHSKHKGAKDSEKSKIRKGPKPPQNSESKDCDSKISQDSHIISVESGDGKDLDQSSHKTEQVTVKSVGLCNSMEDIYASSFNSDESTTPQLLGTNLSKNTHFKEENKGAIKALNDSGFVGESTSLRKSSDQSELKKSAQLKTVNSDGSELLHNSSSEIVYVKSIDESKEKCPTKSANENDLGKSPNQSELRNSKMSEHVNMSSSINVNKAANQNLSTQSAVMQLQDRANDMINNPNACPFYSFIEEAVEDVVDCKDADENENSKLCPGEIRLDHNSMLFIMLDVMGENEVFVKMFSSLMGHTEGAKSVIFILISSRSLYLLSQESRVGKFISEAVIRFSDIDYVSLGVNNQLVNIVCKWRRKQYWLTTGDEMCSRAIVDCLATAMENDDVPIKLTVDTGATIQRAGLRKYIAMECNCESSEAKLMHYALVHWEDPKTARGRAGSSEREGHVLYKSQESGGLLRGTTWKPAFAMLRDSMLCIFNDKSDVKPHTIVNLGQEECVGCKVDFNSERSHSIKIILANGNAFWMSLSSEVEANIWLHSLCQAVSEGLQTGPACESCLTCCLVLTSQKLMMCHEDLQTSFIRTLGSASLVDITAVLTDPTCKTFCVLAFDSQEAKVSSEKWVLYFSSENETCKFLQALSSCWSEHFQVEVPQLPMEDVTLQRKCREMDKFLKNSLKLKTVQ</sequence>
<dbReference type="InterPro" id="IPR053015">
    <property type="entry name" value="PH_domain-containing_M2"/>
</dbReference>
<reference evidence="8 9" key="1">
    <citation type="submission" date="2024-11" db="EMBL/GenBank/DDBJ databases">
        <title>Chromosome-level genome assembly of the freshwater bivalve Anodonta woodiana.</title>
        <authorList>
            <person name="Chen X."/>
        </authorList>
    </citation>
    <scope>NUCLEOTIDE SEQUENCE [LARGE SCALE GENOMIC DNA]</scope>
    <source>
        <strain evidence="8">MN2024</strain>
        <tissue evidence="8">Gills</tissue>
    </source>
</reference>
<keyword evidence="3" id="KW-0963">Cytoplasm</keyword>
<feature type="compositionally biased region" description="Polar residues" evidence="5">
    <location>
        <begin position="338"/>
        <end position="362"/>
    </location>
</feature>
<evidence type="ECO:0000256" key="1">
    <source>
        <dbReference type="ARBA" id="ARBA00004496"/>
    </source>
</evidence>
<feature type="compositionally biased region" description="Basic and acidic residues" evidence="5">
    <location>
        <begin position="325"/>
        <end position="336"/>
    </location>
</feature>
<dbReference type="InterPro" id="IPR004012">
    <property type="entry name" value="Run_dom"/>
</dbReference>
<dbReference type="SUPFAM" id="SSF50729">
    <property type="entry name" value="PH domain-like"/>
    <property type="match status" value="1"/>
</dbReference>
<dbReference type="InterPro" id="IPR001849">
    <property type="entry name" value="PH_domain"/>
</dbReference>
<feature type="domain" description="PH" evidence="6">
    <location>
        <begin position="877"/>
        <end position="981"/>
    </location>
</feature>
<feature type="region of interest" description="Disordered" evidence="5">
    <location>
        <begin position="427"/>
        <end position="470"/>
    </location>
</feature>
<dbReference type="Pfam" id="PF00169">
    <property type="entry name" value="PH"/>
    <property type="match status" value="1"/>
</dbReference>
<evidence type="ECO:0000259" key="7">
    <source>
        <dbReference type="PROSITE" id="PS50826"/>
    </source>
</evidence>
<keyword evidence="9" id="KW-1185">Reference proteome</keyword>
<dbReference type="PANTHER" id="PTHR46556">
    <property type="entry name" value="PLECKSTRIN HOMOLOGY DOMAIN-CONTAINING FAMILY M MEMBER 2"/>
    <property type="match status" value="1"/>
</dbReference>
<comment type="caution">
    <text evidence="8">The sequence shown here is derived from an EMBL/GenBank/DDBJ whole genome shotgun (WGS) entry which is preliminary data.</text>
</comment>
<dbReference type="FunFam" id="1.20.58.900:FF:000004">
    <property type="entry name" value="pleckstrin homology domain-containing family M member 2 isoform X2"/>
    <property type="match status" value="1"/>
</dbReference>
<evidence type="ECO:0000313" key="8">
    <source>
        <dbReference type="EMBL" id="KAL3861362.1"/>
    </source>
</evidence>
<dbReference type="Pfam" id="PF23142">
    <property type="entry name" value="PH_PLEKHM2"/>
    <property type="match status" value="1"/>
</dbReference>
<dbReference type="Gene3D" id="1.20.58.900">
    <property type="match status" value="1"/>
</dbReference>
<evidence type="ECO:0008006" key="10">
    <source>
        <dbReference type="Google" id="ProtNLM"/>
    </source>
</evidence>
<dbReference type="CDD" id="cd17680">
    <property type="entry name" value="RUN_PLEKHM2"/>
    <property type="match status" value="1"/>
</dbReference>
<feature type="compositionally biased region" description="Basic and acidic residues" evidence="5">
    <location>
        <begin position="560"/>
        <end position="569"/>
    </location>
</feature>
<feature type="region of interest" description="Disordered" evidence="5">
    <location>
        <begin position="602"/>
        <end position="631"/>
    </location>
</feature>
<dbReference type="InterPro" id="IPR011993">
    <property type="entry name" value="PH-like_dom_sf"/>
</dbReference>
<feature type="compositionally biased region" description="Polar residues" evidence="5">
    <location>
        <begin position="607"/>
        <end position="623"/>
    </location>
</feature>
<dbReference type="Proteomes" id="UP001634394">
    <property type="component" value="Unassembled WGS sequence"/>
</dbReference>
<evidence type="ECO:0000256" key="3">
    <source>
        <dbReference type="ARBA" id="ARBA00022490"/>
    </source>
</evidence>
<name>A0ABD3VIF8_SINWO</name>
<dbReference type="GO" id="GO:0005765">
    <property type="term" value="C:lysosomal membrane"/>
    <property type="evidence" value="ECO:0007669"/>
    <property type="project" value="UniProtKB-SubCell"/>
</dbReference>
<gene>
    <name evidence="8" type="ORF">ACJMK2_007398</name>
</gene>
<feature type="domain" description="RUN" evidence="7">
    <location>
        <begin position="39"/>
        <end position="161"/>
    </location>
</feature>
<dbReference type="PANTHER" id="PTHR46556:SF1">
    <property type="entry name" value="PLECKSTRIN HOMOLOGY DOMAIN-CONTAINING FAMILY M MEMBER 2"/>
    <property type="match status" value="1"/>
</dbReference>
<evidence type="ECO:0000259" key="6">
    <source>
        <dbReference type="PROSITE" id="PS50003"/>
    </source>
</evidence>
<dbReference type="SUPFAM" id="SSF140741">
    <property type="entry name" value="RUN domain-like"/>
    <property type="match status" value="1"/>
</dbReference>
<dbReference type="PROSITE" id="PS50003">
    <property type="entry name" value="PH_DOMAIN"/>
    <property type="match status" value="1"/>
</dbReference>
<feature type="compositionally biased region" description="Basic and acidic residues" evidence="5">
    <location>
        <begin position="460"/>
        <end position="470"/>
    </location>
</feature>
<organism evidence="8 9">
    <name type="scientific">Sinanodonta woodiana</name>
    <name type="common">Chinese pond mussel</name>
    <name type="synonym">Anodonta woodiana</name>
    <dbReference type="NCBI Taxonomy" id="1069815"/>
    <lineage>
        <taxon>Eukaryota</taxon>
        <taxon>Metazoa</taxon>
        <taxon>Spiralia</taxon>
        <taxon>Lophotrochozoa</taxon>
        <taxon>Mollusca</taxon>
        <taxon>Bivalvia</taxon>
        <taxon>Autobranchia</taxon>
        <taxon>Heteroconchia</taxon>
        <taxon>Palaeoheterodonta</taxon>
        <taxon>Unionida</taxon>
        <taxon>Unionoidea</taxon>
        <taxon>Unionidae</taxon>
        <taxon>Unioninae</taxon>
        <taxon>Sinanodonta</taxon>
    </lineage>
</organism>
<evidence type="ECO:0000256" key="5">
    <source>
        <dbReference type="SAM" id="MobiDB-lite"/>
    </source>
</evidence>
<dbReference type="EMBL" id="JBJQND010000011">
    <property type="protein sequence ID" value="KAL3861362.1"/>
    <property type="molecule type" value="Genomic_DNA"/>
</dbReference>
<feature type="compositionally biased region" description="Polar residues" evidence="5">
    <location>
        <begin position="572"/>
        <end position="581"/>
    </location>
</feature>
<evidence type="ECO:0000256" key="4">
    <source>
        <dbReference type="ARBA" id="ARBA00023228"/>
    </source>
</evidence>
<feature type="region of interest" description="Disordered" evidence="5">
    <location>
        <begin position="201"/>
        <end position="238"/>
    </location>
</feature>
<feature type="region of interest" description="Disordered" evidence="5">
    <location>
        <begin position="554"/>
        <end position="581"/>
    </location>
</feature>
<evidence type="ECO:0000313" key="9">
    <source>
        <dbReference type="Proteomes" id="UP001634394"/>
    </source>
</evidence>
<dbReference type="Gene3D" id="2.30.29.30">
    <property type="entry name" value="Pleckstrin-homology domain (PH domain)/Phosphotyrosine-binding domain (PTB)"/>
    <property type="match status" value="1"/>
</dbReference>
<feature type="compositionally biased region" description="Basic and acidic residues" evidence="5">
    <location>
        <begin position="430"/>
        <end position="447"/>
    </location>
</feature>
<accession>A0ABD3VIF8</accession>
<dbReference type="InterPro" id="IPR037213">
    <property type="entry name" value="Run_dom_sf"/>
</dbReference>
<feature type="region of interest" description="Disordered" evidence="5">
    <location>
        <begin position="318"/>
        <end position="385"/>
    </location>
</feature>
<evidence type="ECO:0000256" key="2">
    <source>
        <dbReference type="ARBA" id="ARBA00004656"/>
    </source>
</evidence>
<comment type="subcellular location">
    <subcellularLocation>
        <location evidence="1">Cytoplasm</location>
    </subcellularLocation>
    <subcellularLocation>
        <location evidence="2">Lysosome membrane</location>
    </subcellularLocation>
</comment>
<dbReference type="InterPro" id="IPR047327">
    <property type="entry name" value="RUN_PLEKHM2"/>
</dbReference>
<dbReference type="SMART" id="SM00233">
    <property type="entry name" value="PH"/>
    <property type="match status" value="2"/>
</dbReference>
<keyword evidence="4" id="KW-0458">Lysosome</keyword>
<dbReference type="PROSITE" id="PS50826">
    <property type="entry name" value="RUN"/>
    <property type="match status" value="1"/>
</dbReference>
<proteinExistence type="predicted"/>
<dbReference type="Pfam" id="PF02759">
    <property type="entry name" value="RUN"/>
    <property type="match status" value="1"/>
</dbReference>
<dbReference type="SMART" id="SM00593">
    <property type="entry name" value="RUN"/>
    <property type="match status" value="1"/>
</dbReference>
<dbReference type="InterPro" id="IPR057288">
    <property type="entry name" value="PH_PLEKHM2"/>
</dbReference>
<dbReference type="AlphaFoldDB" id="A0ABD3VIF8"/>